<organism evidence="1 2">
    <name type="scientific">Pycnococcus provasolii</name>
    <dbReference type="NCBI Taxonomy" id="41880"/>
    <lineage>
        <taxon>Eukaryota</taxon>
        <taxon>Viridiplantae</taxon>
        <taxon>Chlorophyta</taxon>
        <taxon>Pseudoscourfieldiophyceae</taxon>
        <taxon>Pseudoscourfieldiales</taxon>
        <taxon>Pycnococcaceae</taxon>
        <taxon>Pycnococcus</taxon>
    </lineage>
</organism>
<dbReference type="AlphaFoldDB" id="A0A830HYC1"/>
<name>A0A830HYC1_9CHLO</name>
<comment type="caution">
    <text evidence="1">The sequence shown here is derived from an EMBL/GenBank/DDBJ whole genome shotgun (WGS) entry which is preliminary data.</text>
</comment>
<evidence type="ECO:0000313" key="1">
    <source>
        <dbReference type="EMBL" id="GHP12456.1"/>
    </source>
</evidence>
<accession>A0A830HYC1</accession>
<dbReference type="Proteomes" id="UP000660262">
    <property type="component" value="Unassembled WGS sequence"/>
</dbReference>
<sequence>MTTPLPPPNLSEEVERMTPSMFTAFLMVIPNAMMWRTAAKRGGGVATVNAILRSPVGAYGLFAIPFVGLAGEKCFYDSSMALQGIDPNALRPDRKDEGYPSGGHALPSLSLFPVKHVREYFR</sequence>
<dbReference type="EMBL" id="BNJQ01000042">
    <property type="protein sequence ID" value="GHP12456.1"/>
    <property type="molecule type" value="Genomic_DNA"/>
</dbReference>
<gene>
    <name evidence="1" type="ORF">PPROV_001118400</name>
</gene>
<evidence type="ECO:0000313" key="2">
    <source>
        <dbReference type="Proteomes" id="UP000660262"/>
    </source>
</evidence>
<reference evidence="1" key="1">
    <citation type="submission" date="2020-10" db="EMBL/GenBank/DDBJ databases">
        <title>Unveiling of a novel bifunctional photoreceptor, Dualchrome1, isolated from a cosmopolitan green alga.</title>
        <authorList>
            <person name="Suzuki S."/>
            <person name="Kawachi M."/>
        </authorList>
    </citation>
    <scope>NUCLEOTIDE SEQUENCE</scope>
    <source>
        <strain evidence="1">NIES 2893</strain>
    </source>
</reference>
<keyword evidence="2" id="KW-1185">Reference proteome</keyword>
<protein>
    <submittedName>
        <fullName evidence="1">Uncharacterized protein</fullName>
    </submittedName>
</protein>
<proteinExistence type="predicted"/>
<dbReference type="OrthoDB" id="204461at2759"/>